<dbReference type="InterPro" id="IPR008927">
    <property type="entry name" value="6-PGluconate_DH-like_C_sf"/>
</dbReference>
<reference evidence="5 6" key="1">
    <citation type="submission" date="2023-03" db="EMBL/GenBank/DDBJ databases">
        <title>Whole genome sequencing of Methanotrichaceae archaeon M04Ac.</title>
        <authorList>
            <person name="Khomyakova M.A."/>
            <person name="Merkel A.Y."/>
            <person name="Slobodkin A.I."/>
        </authorList>
    </citation>
    <scope>NUCLEOTIDE SEQUENCE [LARGE SCALE GENOMIC DNA]</scope>
    <source>
        <strain evidence="5 6">M04Ac</strain>
    </source>
</reference>
<evidence type="ECO:0000313" key="6">
    <source>
        <dbReference type="Proteomes" id="UP001215956"/>
    </source>
</evidence>
<dbReference type="Gene3D" id="3.40.50.720">
    <property type="entry name" value="NAD(P)-binding Rossmann-like Domain"/>
    <property type="match status" value="1"/>
</dbReference>
<dbReference type="Proteomes" id="UP001215956">
    <property type="component" value="Unassembled WGS sequence"/>
</dbReference>
<name>A0ABT5XEQ1_9EURY</name>
<evidence type="ECO:0000256" key="2">
    <source>
        <dbReference type="ARBA" id="ARBA00023002"/>
    </source>
</evidence>
<dbReference type="Gene3D" id="1.10.1040.10">
    <property type="entry name" value="N-(1-d-carboxylethyl)-l-norvaline Dehydrogenase, domain 2"/>
    <property type="match status" value="1"/>
</dbReference>
<evidence type="ECO:0000259" key="4">
    <source>
        <dbReference type="SMART" id="SM01350"/>
    </source>
</evidence>
<comment type="similarity">
    <text evidence="1">Belongs to the 6-phosphogluconate dehydrogenase family.</text>
</comment>
<dbReference type="Pfam" id="PF00393">
    <property type="entry name" value="6PGD"/>
    <property type="match status" value="1"/>
</dbReference>
<proteinExistence type="inferred from homology"/>
<dbReference type="Pfam" id="PF03446">
    <property type="entry name" value="NAD_binding_2"/>
    <property type="match status" value="1"/>
</dbReference>
<accession>A0ABT5XEQ1</accession>
<keyword evidence="2" id="KW-0560">Oxidoreductase</keyword>
<dbReference type="InterPro" id="IPR006183">
    <property type="entry name" value="Pgluconate_DH"/>
</dbReference>
<sequence length="298" mass="32160">MKEIGFIGLGRMGGNLALHAVDEGFSVVGKARSRKPELEEMGVRVVGDYPSFVKGLHPPRVVYLSLPAGPTIDQVLEELVPYLKDGDVVMDGGNSLYLDSIRREETLRRSGIYFLDCGTSGGTGGARHGACFMVGGRREGIAVAEPVLKALAVEEGYVHTGVPGSGHYVKMIHNAVEYGMMQAIAEGFDLLANGSLKGLNLRDVAHVWNHGSIVASFLMAMAEKALEKDPALAALQPFVDDSGEGRWAVKEALDHSVPFVANAYALNSRFASRDKDSMAHRMLAALRKEFGEHPVKKK</sequence>
<keyword evidence="3" id="KW-0311">Gluconate utilization</keyword>
<protein>
    <submittedName>
        <fullName evidence="5">Decarboxylating 6-phosphogluconate dehydrogenase</fullName>
    </submittedName>
</protein>
<feature type="domain" description="6-phosphogluconate dehydrogenase C-terminal" evidence="4">
    <location>
        <begin position="166"/>
        <end position="294"/>
    </location>
</feature>
<dbReference type="RefSeq" id="WP_316968819.1">
    <property type="nucleotide sequence ID" value="NZ_JARFPL010000014.1"/>
</dbReference>
<evidence type="ECO:0000313" key="5">
    <source>
        <dbReference type="EMBL" id="MDF0593113.1"/>
    </source>
</evidence>
<dbReference type="NCBIfam" id="NF007161">
    <property type="entry name" value="PRK09599.1"/>
    <property type="match status" value="1"/>
</dbReference>
<dbReference type="SUPFAM" id="SSF48179">
    <property type="entry name" value="6-phosphogluconate dehydrogenase C-terminal domain-like"/>
    <property type="match status" value="1"/>
</dbReference>
<keyword evidence="6" id="KW-1185">Reference proteome</keyword>
<dbReference type="PANTHER" id="PTHR11811">
    <property type="entry name" value="6-PHOSPHOGLUCONATE DEHYDROGENASE"/>
    <property type="match status" value="1"/>
</dbReference>
<comment type="caution">
    <text evidence="5">The sequence shown here is derived from an EMBL/GenBank/DDBJ whole genome shotgun (WGS) entry which is preliminary data.</text>
</comment>
<evidence type="ECO:0000256" key="3">
    <source>
        <dbReference type="ARBA" id="ARBA00023064"/>
    </source>
</evidence>
<evidence type="ECO:0000256" key="1">
    <source>
        <dbReference type="ARBA" id="ARBA00008419"/>
    </source>
</evidence>
<dbReference type="EMBL" id="JARFPL010000014">
    <property type="protein sequence ID" value="MDF0593113.1"/>
    <property type="molecule type" value="Genomic_DNA"/>
</dbReference>
<dbReference type="InterPro" id="IPR006114">
    <property type="entry name" value="6PGDH_C"/>
</dbReference>
<dbReference type="SMART" id="SM01350">
    <property type="entry name" value="6PGD"/>
    <property type="match status" value="1"/>
</dbReference>
<organism evidence="5 6">
    <name type="scientific">Candidatus Methanocrinis alkalitolerans</name>
    <dbReference type="NCBI Taxonomy" id="3033395"/>
    <lineage>
        <taxon>Archaea</taxon>
        <taxon>Methanobacteriati</taxon>
        <taxon>Methanobacteriota</taxon>
        <taxon>Stenosarchaea group</taxon>
        <taxon>Methanomicrobia</taxon>
        <taxon>Methanotrichales</taxon>
        <taxon>Methanotrichaceae</taxon>
        <taxon>Methanocrinis</taxon>
    </lineage>
</organism>
<dbReference type="NCBIfam" id="TIGR00872">
    <property type="entry name" value="gnd_rel"/>
    <property type="match status" value="1"/>
</dbReference>
<gene>
    <name evidence="5" type="primary">gnd</name>
    <name evidence="5" type="ORF">P0O24_05895</name>
</gene>
<dbReference type="InterPro" id="IPR004849">
    <property type="entry name" value="6DGDH_YqeC"/>
</dbReference>
<dbReference type="PRINTS" id="PR00076">
    <property type="entry name" value="6PGDHDRGNASE"/>
</dbReference>
<dbReference type="InterPro" id="IPR006115">
    <property type="entry name" value="6PGDH_NADP-bd"/>
</dbReference>
<dbReference type="InterPro" id="IPR036291">
    <property type="entry name" value="NAD(P)-bd_dom_sf"/>
</dbReference>
<dbReference type="SUPFAM" id="SSF51735">
    <property type="entry name" value="NAD(P)-binding Rossmann-fold domains"/>
    <property type="match status" value="1"/>
</dbReference>
<dbReference type="InterPro" id="IPR013328">
    <property type="entry name" value="6PGD_dom2"/>
</dbReference>